<evidence type="ECO:0000313" key="3">
    <source>
        <dbReference type="Proteomes" id="UP000198310"/>
    </source>
</evidence>
<dbReference type="InterPro" id="IPR020941">
    <property type="entry name" value="SUFU-like_domain"/>
</dbReference>
<reference evidence="3" key="1">
    <citation type="submission" date="2017-06" db="EMBL/GenBank/DDBJ databases">
        <authorList>
            <person name="Varghese N."/>
            <person name="Submissions S."/>
        </authorList>
    </citation>
    <scope>NUCLEOTIDE SEQUENCE [LARGE SCALE GENOMIC DNA]</scope>
    <source>
        <strain evidence="3">DSM 28041</strain>
    </source>
</reference>
<accession>A0A238XZL0</accession>
<sequence length="253" mass="28337">MSEQDPEFETTGSGAPIYRYEDVEPEPFSLAAGDEEAIAAISAHIEQHVGPISSVFHEIVSDKVHIDVHIVAPNKDFPFYTLVTSGMSDLAMMVPEGAEDVRYAELCVLLPSTWPMPDVGQLGSTFENEDAYWPIGWMKFIARFPHEYRTWLGSGHTIPNGENAAPFASNTKLGCMMLLPSLSLPGEFHELKISEEKTIYFYSLYAIYKEEMHLKMNKGVEALLEKFDEQGISDVLDITRPNVAKKKGFLGLW</sequence>
<dbReference type="AlphaFoldDB" id="A0A238XZL0"/>
<proteinExistence type="predicted"/>
<organism evidence="2 3">
    <name type="scientific">Hymenobacter mucosus</name>
    <dbReference type="NCBI Taxonomy" id="1411120"/>
    <lineage>
        <taxon>Bacteria</taxon>
        <taxon>Pseudomonadati</taxon>
        <taxon>Bacteroidota</taxon>
        <taxon>Cytophagia</taxon>
        <taxon>Cytophagales</taxon>
        <taxon>Hymenobacteraceae</taxon>
        <taxon>Hymenobacter</taxon>
    </lineage>
</organism>
<name>A0A238XZL0_9BACT</name>
<dbReference type="RefSeq" id="WP_089332848.1">
    <property type="nucleotide sequence ID" value="NZ_FZNS01000004.1"/>
</dbReference>
<gene>
    <name evidence="2" type="ORF">SAMN06269173_104489</name>
</gene>
<protein>
    <submittedName>
        <fullName evidence="2">Suppressor of fused protein (SUFU)</fullName>
    </submittedName>
</protein>
<keyword evidence="3" id="KW-1185">Reference proteome</keyword>
<dbReference type="Proteomes" id="UP000198310">
    <property type="component" value="Unassembled WGS sequence"/>
</dbReference>
<evidence type="ECO:0000313" key="2">
    <source>
        <dbReference type="EMBL" id="SNR63853.1"/>
    </source>
</evidence>
<dbReference type="EMBL" id="FZNS01000004">
    <property type="protein sequence ID" value="SNR63853.1"/>
    <property type="molecule type" value="Genomic_DNA"/>
</dbReference>
<evidence type="ECO:0000259" key="1">
    <source>
        <dbReference type="Pfam" id="PF05076"/>
    </source>
</evidence>
<feature type="domain" description="Suppressor of fused-like" evidence="1">
    <location>
        <begin position="63"/>
        <end position="241"/>
    </location>
</feature>
<dbReference type="Pfam" id="PF05076">
    <property type="entry name" value="SUFU"/>
    <property type="match status" value="1"/>
</dbReference>